<name>A0AA86SP53_9FABA</name>
<evidence type="ECO:0000313" key="3">
    <source>
        <dbReference type="Proteomes" id="UP001189624"/>
    </source>
</evidence>
<dbReference type="Gramene" id="rna-AYBTSS11_LOCUS19884">
    <property type="protein sequence ID" value="CAJ1963643.1"/>
    <property type="gene ID" value="gene-AYBTSS11_LOCUS19884"/>
</dbReference>
<keyword evidence="3" id="KW-1185">Reference proteome</keyword>
<evidence type="ECO:0000256" key="1">
    <source>
        <dbReference type="SAM" id="MobiDB-lite"/>
    </source>
</evidence>
<protein>
    <submittedName>
        <fullName evidence="2">Uncharacterized protein</fullName>
    </submittedName>
</protein>
<dbReference type="AlphaFoldDB" id="A0AA86SP53"/>
<reference evidence="2" key="1">
    <citation type="submission" date="2023-10" db="EMBL/GenBank/DDBJ databases">
        <authorList>
            <person name="Domelevo Entfellner J.-B."/>
        </authorList>
    </citation>
    <scope>NUCLEOTIDE SEQUENCE</scope>
</reference>
<dbReference type="Proteomes" id="UP001189624">
    <property type="component" value="Chromosome 6"/>
</dbReference>
<evidence type="ECO:0000313" key="2">
    <source>
        <dbReference type="EMBL" id="CAJ1963643.1"/>
    </source>
</evidence>
<dbReference type="EMBL" id="OY731403">
    <property type="protein sequence ID" value="CAJ1963643.1"/>
    <property type="molecule type" value="Genomic_DNA"/>
</dbReference>
<feature type="region of interest" description="Disordered" evidence="1">
    <location>
        <begin position="62"/>
        <end position="85"/>
    </location>
</feature>
<gene>
    <name evidence="2" type="ORF">AYBTSS11_LOCUS19884</name>
</gene>
<feature type="compositionally biased region" description="Polar residues" evidence="1">
    <location>
        <begin position="72"/>
        <end position="85"/>
    </location>
</feature>
<accession>A0AA86SP53</accession>
<sequence length="85" mass="9441">MASKRMTPMEIFQRQLLSLYRWQRQTPNEPSLEEDDVLVDNTKNFIPTNEIGLGAVLLKADPGSSLSCSSSTDDLAQPQSSTNEP</sequence>
<proteinExistence type="predicted"/>
<organism evidence="2 3">
    <name type="scientific">Sphenostylis stenocarpa</name>
    <dbReference type="NCBI Taxonomy" id="92480"/>
    <lineage>
        <taxon>Eukaryota</taxon>
        <taxon>Viridiplantae</taxon>
        <taxon>Streptophyta</taxon>
        <taxon>Embryophyta</taxon>
        <taxon>Tracheophyta</taxon>
        <taxon>Spermatophyta</taxon>
        <taxon>Magnoliopsida</taxon>
        <taxon>eudicotyledons</taxon>
        <taxon>Gunneridae</taxon>
        <taxon>Pentapetalae</taxon>
        <taxon>rosids</taxon>
        <taxon>fabids</taxon>
        <taxon>Fabales</taxon>
        <taxon>Fabaceae</taxon>
        <taxon>Papilionoideae</taxon>
        <taxon>50 kb inversion clade</taxon>
        <taxon>NPAAA clade</taxon>
        <taxon>indigoferoid/millettioid clade</taxon>
        <taxon>Phaseoleae</taxon>
        <taxon>Sphenostylis</taxon>
    </lineage>
</organism>